<dbReference type="Gene3D" id="3.90.110.10">
    <property type="entry name" value="Lactate dehydrogenase/glycoside hydrolase, family 4, C-terminal"/>
    <property type="match status" value="2"/>
</dbReference>
<dbReference type="InterPro" id="IPR010945">
    <property type="entry name" value="Malate_DH_type2"/>
</dbReference>
<comment type="similarity">
    <text evidence="1">Belongs to the LDH/MDH superfamily. MDH type 2 family.</text>
</comment>
<evidence type="ECO:0000313" key="8">
    <source>
        <dbReference type="Proteomes" id="UP001457282"/>
    </source>
</evidence>
<dbReference type="InterPro" id="IPR015955">
    <property type="entry name" value="Lactate_DH/Glyco_Ohase_4_C"/>
</dbReference>
<keyword evidence="4" id="KW-0520">NAD</keyword>
<evidence type="ECO:0000256" key="2">
    <source>
        <dbReference type="ARBA" id="ARBA00023002"/>
    </source>
</evidence>
<name>A0AAW1VUH4_RUBAR</name>
<dbReference type="Proteomes" id="UP001457282">
    <property type="component" value="Unassembled WGS sequence"/>
</dbReference>
<dbReference type="InterPro" id="IPR001236">
    <property type="entry name" value="Lactate/malate_DH_N"/>
</dbReference>
<dbReference type="EMBL" id="JBEDUW010000007">
    <property type="protein sequence ID" value="KAK9911702.1"/>
    <property type="molecule type" value="Genomic_DNA"/>
</dbReference>
<feature type="domain" description="Lactate/malate dehydrogenase C-terminal" evidence="6">
    <location>
        <begin position="192"/>
        <end position="266"/>
    </location>
</feature>
<keyword evidence="4" id="KW-0816">Tricarboxylic acid cycle</keyword>
<keyword evidence="2 3" id="KW-0560">Oxidoreductase</keyword>
<evidence type="ECO:0000313" key="7">
    <source>
        <dbReference type="EMBL" id="KAK9911702.1"/>
    </source>
</evidence>
<dbReference type="PANTHER" id="PTHR23382">
    <property type="entry name" value="MALATE DEHYDROGENASE"/>
    <property type="match status" value="1"/>
</dbReference>
<accession>A0AAW1VUH4</accession>
<dbReference type="AlphaFoldDB" id="A0AAW1VUH4"/>
<comment type="caution">
    <text evidence="7">The sequence shown here is derived from an EMBL/GenBank/DDBJ whole genome shotgun (WGS) entry which is preliminary data.</text>
</comment>
<evidence type="ECO:0000259" key="5">
    <source>
        <dbReference type="Pfam" id="PF00056"/>
    </source>
</evidence>
<organism evidence="7 8">
    <name type="scientific">Rubus argutus</name>
    <name type="common">Southern blackberry</name>
    <dbReference type="NCBI Taxonomy" id="59490"/>
    <lineage>
        <taxon>Eukaryota</taxon>
        <taxon>Viridiplantae</taxon>
        <taxon>Streptophyta</taxon>
        <taxon>Embryophyta</taxon>
        <taxon>Tracheophyta</taxon>
        <taxon>Spermatophyta</taxon>
        <taxon>Magnoliopsida</taxon>
        <taxon>eudicotyledons</taxon>
        <taxon>Gunneridae</taxon>
        <taxon>Pentapetalae</taxon>
        <taxon>rosids</taxon>
        <taxon>fabids</taxon>
        <taxon>Rosales</taxon>
        <taxon>Rosaceae</taxon>
        <taxon>Rosoideae</taxon>
        <taxon>Rosoideae incertae sedis</taxon>
        <taxon>Rubus</taxon>
    </lineage>
</organism>
<evidence type="ECO:0000256" key="3">
    <source>
        <dbReference type="RuleBase" id="RU003369"/>
    </source>
</evidence>
<dbReference type="InterPro" id="IPR022383">
    <property type="entry name" value="Lactate/malate_DH_C"/>
</dbReference>
<dbReference type="Gene3D" id="3.40.50.720">
    <property type="entry name" value="NAD(P)-binding Rossmann-like Domain"/>
    <property type="match status" value="2"/>
</dbReference>
<dbReference type="GO" id="GO:0006099">
    <property type="term" value="P:tricarboxylic acid cycle"/>
    <property type="evidence" value="ECO:0007669"/>
    <property type="project" value="UniProtKB-KW"/>
</dbReference>
<dbReference type="GO" id="GO:0006108">
    <property type="term" value="P:malate metabolic process"/>
    <property type="evidence" value="ECO:0007669"/>
    <property type="project" value="InterPro"/>
</dbReference>
<dbReference type="GO" id="GO:0030060">
    <property type="term" value="F:L-malate dehydrogenase (NAD+) activity"/>
    <property type="evidence" value="ECO:0007669"/>
    <property type="project" value="UniProtKB-EC"/>
</dbReference>
<gene>
    <name evidence="7" type="ORF">M0R45_035597</name>
</gene>
<evidence type="ECO:0000256" key="1">
    <source>
        <dbReference type="ARBA" id="ARBA00009613"/>
    </source>
</evidence>
<feature type="domain" description="Lactate/malate dehydrogenase N-terminal" evidence="5">
    <location>
        <begin position="79"/>
        <end position="143"/>
    </location>
</feature>
<dbReference type="SUPFAM" id="SSF51735">
    <property type="entry name" value="NAD(P)-binding Rossmann-fold domains"/>
    <property type="match status" value="1"/>
</dbReference>
<reference evidence="7 8" key="1">
    <citation type="journal article" date="2023" name="G3 (Bethesda)">
        <title>A chromosome-length genome assembly and annotation of blackberry (Rubus argutus, cv. 'Hillquist').</title>
        <authorList>
            <person name="Bruna T."/>
            <person name="Aryal R."/>
            <person name="Dudchenko O."/>
            <person name="Sargent D.J."/>
            <person name="Mead D."/>
            <person name="Buti M."/>
            <person name="Cavallini A."/>
            <person name="Hytonen T."/>
            <person name="Andres J."/>
            <person name="Pham M."/>
            <person name="Weisz D."/>
            <person name="Mascagni F."/>
            <person name="Usai G."/>
            <person name="Natali L."/>
            <person name="Bassil N."/>
            <person name="Fernandez G.E."/>
            <person name="Lomsadze A."/>
            <person name="Armour M."/>
            <person name="Olukolu B."/>
            <person name="Poorten T."/>
            <person name="Britton C."/>
            <person name="Davik J."/>
            <person name="Ashrafi H."/>
            <person name="Aiden E.L."/>
            <person name="Borodovsky M."/>
            <person name="Worthington M."/>
        </authorList>
    </citation>
    <scope>NUCLEOTIDE SEQUENCE [LARGE SCALE GENOMIC DNA]</scope>
    <source>
        <strain evidence="7">PI 553951</strain>
    </source>
</reference>
<sequence>MALSFSTTHLHAHRRVAFRALSRTQNARISCSLAPNQVQAPAPVQTGDPKNKPECYGVFCLTYDLKAEEETKSWKKLINIAVSGAAGMISNHLLFKLASGEVFGSDQPIALKLLGSERSFQALEGVAMELEDSLFPLLREVIINLCCQGKALNAVASRNVKVIVVGNPCNTNALICLKNAPNIPAKNFHALTRLDEKRAKCQLALKAGVFYDKVSNVTIWGNHSTTQVPDFLNARIDGLPVKDVIKDIKWLEQEFTEKVQTRGDAIKSLVTPTPEGDWFSSGVYTSGNPYGIAEDIVFSMPCRSKGDGDYELVKDIKFDDYLLKRITKSEAELLAEKRCVGHLIGQGIAFCDLPEDTMLPGEM</sequence>
<protein>
    <recommendedName>
        <fullName evidence="4">Malate dehydrogenase</fullName>
        <ecNumber evidence="4">1.1.1.37</ecNumber>
    </recommendedName>
</protein>
<dbReference type="PROSITE" id="PS00068">
    <property type="entry name" value="MDH"/>
    <property type="match status" value="1"/>
</dbReference>
<proteinExistence type="inferred from homology"/>
<evidence type="ECO:0000259" key="6">
    <source>
        <dbReference type="Pfam" id="PF02866"/>
    </source>
</evidence>
<dbReference type="InterPro" id="IPR036291">
    <property type="entry name" value="NAD(P)-bd_dom_sf"/>
</dbReference>
<comment type="catalytic activity">
    <reaction evidence="4">
        <text>(S)-malate + NAD(+) = oxaloacetate + NADH + H(+)</text>
        <dbReference type="Rhea" id="RHEA:21432"/>
        <dbReference type="ChEBI" id="CHEBI:15378"/>
        <dbReference type="ChEBI" id="CHEBI:15589"/>
        <dbReference type="ChEBI" id="CHEBI:16452"/>
        <dbReference type="ChEBI" id="CHEBI:57540"/>
        <dbReference type="ChEBI" id="CHEBI:57945"/>
        <dbReference type="EC" id="1.1.1.37"/>
    </reaction>
</comment>
<evidence type="ECO:0000256" key="4">
    <source>
        <dbReference type="RuleBase" id="RU003405"/>
    </source>
</evidence>
<keyword evidence="8" id="KW-1185">Reference proteome</keyword>
<dbReference type="EC" id="1.1.1.37" evidence="4"/>
<dbReference type="InterPro" id="IPR001252">
    <property type="entry name" value="Malate_DH_AS"/>
</dbReference>
<dbReference type="Pfam" id="PF02866">
    <property type="entry name" value="Ldh_1_C"/>
    <property type="match status" value="1"/>
</dbReference>
<dbReference type="SUPFAM" id="SSF56327">
    <property type="entry name" value="LDH C-terminal domain-like"/>
    <property type="match status" value="1"/>
</dbReference>
<dbReference type="Pfam" id="PF00056">
    <property type="entry name" value="Ldh_1_N"/>
    <property type="match status" value="1"/>
</dbReference>